<dbReference type="Pfam" id="PF14644">
    <property type="entry name" value="DUF4456"/>
    <property type="match status" value="1"/>
</dbReference>
<feature type="domain" description="DUF4456" evidence="4">
    <location>
        <begin position="978"/>
        <end position="1182"/>
    </location>
</feature>
<name>R7VJ83_CAPTE</name>
<feature type="domain" description="DUF4455" evidence="3">
    <location>
        <begin position="1"/>
        <end position="341"/>
    </location>
</feature>
<evidence type="ECO:0000256" key="2">
    <source>
        <dbReference type="SAM" id="MobiDB-lite"/>
    </source>
</evidence>
<evidence type="ECO:0000313" key="7">
    <source>
        <dbReference type="Proteomes" id="UP000014760"/>
    </source>
</evidence>
<reference evidence="5 7" key="2">
    <citation type="journal article" date="2013" name="Nature">
        <title>Insights into bilaterian evolution from three spiralian genomes.</title>
        <authorList>
            <person name="Simakov O."/>
            <person name="Marletaz F."/>
            <person name="Cho S.J."/>
            <person name="Edsinger-Gonzales E."/>
            <person name="Havlak P."/>
            <person name="Hellsten U."/>
            <person name="Kuo D.H."/>
            <person name="Larsson T."/>
            <person name="Lv J."/>
            <person name="Arendt D."/>
            <person name="Savage R."/>
            <person name="Osoegawa K."/>
            <person name="de Jong P."/>
            <person name="Grimwood J."/>
            <person name="Chapman J.A."/>
            <person name="Shapiro H."/>
            <person name="Aerts A."/>
            <person name="Otillar R.P."/>
            <person name="Terry A.Y."/>
            <person name="Boore J.L."/>
            <person name="Grigoriev I.V."/>
            <person name="Lindberg D.R."/>
            <person name="Seaver E.C."/>
            <person name="Weisblat D.A."/>
            <person name="Putnam N.H."/>
            <person name="Rokhsar D.S."/>
        </authorList>
    </citation>
    <scope>NUCLEOTIDE SEQUENCE</scope>
    <source>
        <strain evidence="5 7">I ESC-2004</strain>
    </source>
</reference>
<dbReference type="EMBL" id="AMQN01000610">
    <property type="status" value="NOT_ANNOTATED_CDS"/>
    <property type="molecule type" value="Genomic_DNA"/>
</dbReference>
<feature type="compositionally biased region" description="Basic and acidic residues" evidence="2">
    <location>
        <begin position="1168"/>
        <end position="1181"/>
    </location>
</feature>
<dbReference type="PANTHER" id="PTHR21444">
    <property type="entry name" value="COILED-COIL DOMAIN-CONTAINING PROTEIN 180"/>
    <property type="match status" value="1"/>
</dbReference>
<evidence type="ECO:0000259" key="4">
    <source>
        <dbReference type="Pfam" id="PF14644"/>
    </source>
</evidence>
<keyword evidence="7" id="KW-1185">Reference proteome</keyword>
<evidence type="ECO:0008006" key="8">
    <source>
        <dbReference type="Google" id="ProtNLM"/>
    </source>
</evidence>
<dbReference type="Pfam" id="PF14643">
    <property type="entry name" value="DUF4455"/>
    <property type="match status" value="1"/>
</dbReference>
<accession>R7VJ83</accession>
<feature type="coiled-coil region" evidence="1">
    <location>
        <begin position="1052"/>
        <end position="1086"/>
    </location>
</feature>
<feature type="compositionally biased region" description="Basic and acidic residues" evidence="2">
    <location>
        <begin position="883"/>
        <end position="894"/>
    </location>
</feature>
<dbReference type="Proteomes" id="UP000014760">
    <property type="component" value="Unassembled WGS sequence"/>
</dbReference>
<feature type="compositionally biased region" description="Basic and acidic residues" evidence="2">
    <location>
        <begin position="1213"/>
        <end position="1225"/>
    </location>
</feature>
<feature type="region of interest" description="Disordered" evidence="2">
    <location>
        <begin position="369"/>
        <end position="389"/>
    </location>
</feature>
<dbReference type="PANTHER" id="PTHR21444:SF14">
    <property type="entry name" value="COILED-COIL DOMAIN-CONTAINING PROTEIN 180"/>
    <property type="match status" value="1"/>
</dbReference>
<feature type="region of interest" description="Disordered" evidence="2">
    <location>
        <begin position="883"/>
        <end position="932"/>
    </location>
</feature>
<dbReference type="HOGENOM" id="CLU_003321_0_0_1"/>
<dbReference type="EnsemblMetazoa" id="CapteT163477">
    <property type="protein sequence ID" value="CapteP163477"/>
    <property type="gene ID" value="CapteG163477"/>
</dbReference>
<reference evidence="6" key="3">
    <citation type="submission" date="2015-06" db="UniProtKB">
        <authorList>
            <consortium name="EnsemblMetazoa"/>
        </authorList>
    </citation>
    <scope>IDENTIFICATION</scope>
</reference>
<organism evidence="5">
    <name type="scientific">Capitella teleta</name>
    <name type="common">Polychaete worm</name>
    <dbReference type="NCBI Taxonomy" id="283909"/>
    <lineage>
        <taxon>Eukaryota</taxon>
        <taxon>Metazoa</taxon>
        <taxon>Spiralia</taxon>
        <taxon>Lophotrochozoa</taxon>
        <taxon>Annelida</taxon>
        <taxon>Polychaeta</taxon>
        <taxon>Sedentaria</taxon>
        <taxon>Scolecida</taxon>
        <taxon>Capitellidae</taxon>
        <taxon>Capitella</taxon>
    </lineage>
</organism>
<feature type="region of interest" description="Disordered" evidence="2">
    <location>
        <begin position="1168"/>
        <end position="1232"/>
    </location>
</feature>
<proteinExistence type="predicted"/>
<evidence type="ECO:0000313" key="6">
    <source>
        <dbReference type="EnsemblMetazoa" id="CapteP163477"/>
    </source>
</evidence>
<evidence type="ECO:0000259" key="3">
    <source>
        <dbReference type="Pfam" id="PF14643"/>
    </source>
</evidence>
<sequence length="1311" mass="150345">MPEDLSRMLDVESQLINQTVLSNRRAYGDLHSRLMMADIEREKNLHTQWVVRHEDWKHLHAELACNHFKEFMESDEITNPPQAAAVAKEMMEEQKRLNQERISLIEELLEMKPPSSTKSFIYQWNQKIIDISKQIDDVNQDYFSKLCLKHEEVCQSCLAEVEKMRLDLVERGICTDKEAPKILEQKCIPLVGQRQAEFEQKLEEMDKNFESENNIVLGSLKSLFKFSQGAAHIWDVHELGLAKQERKLQEDLDGCRQKHDNVNQDGEANLDIMMDRMRQDSTEGALGASLKKVLEMMDRLKQGYYSFHRDQIDLVSVYPKMVNAELKKYDSSVCKYFSVKRKGNEVGWQHSPVRQSNIFSLFKDEEGKKREEEVEEKKEEMGEEEPKENGEEKLVFISYDFGLNASMFSCKQEVTEVNIPTAVSDVLTSAKGTTFYVLTVAGEHGVSREEKSDESAETELPSYIQMIHISSSFINSIKERILLNFVDHLEDWNQHALQRAQNVVAAKTEELHSELDLRLHLHEPRPRRAELDVHNVRAAELVMHSERVVRHCKGIQQALGELKHRFNQMMEQHNHLAVQFKQEIEALEVIFINATKSSRFTMNLEQDKFMDVIRASLRQFRQHLDETLQMLRQSNASFIRSFKLFSDGGNFCPEEIEEYRKKLEKMSQKIDSSEGFIMADLEGMESKRLEQASKVAREFEDRFKHHMIDLLFMEKIARWLTNTQVKIKAEVAESNFQAQRLAQMLTDLLRKTDACQNPNLDKESVTPQQLKDFMLTVFELFHQRCLFLDCLKKAIVRPPSGGAIMQGPPSLGMTSAFYFAGQRVGFGGINSMNKPGKAPVDDSSIGTIKNILQTQKNRLRFGADANMDEPPHQPQYNMGSKVKLAEPSEVDKKSRQSQRSNTDSKSVRSSQRSANASETKATADTSKRGNSGYSVMRSKAMKIDRKYFVFGEMADEREDTYFLGKIRHILRDATDGLLAAAELYYRQKGPRTVTRPQALRETFDQCADVVVAKLQSYFAQADDYHNQCLQEFRSQLTSLEKQAVPIPGCIINDLLQREISSSEDERKRLQEEYWQSSKKLQEAKNLHQAEMRPSLGHPQQSNELNDLCGKEALRREDSIASLERQATQQKEAAEGHGQAFIETLASVCEHLLLQFDSMVCIDDVDKGRVDSKKHPTSELLRRKMAGLPLEDDEDKNALPRGKNTWQGIPRTELSSHGDAPKESASKKSLSGLAGRLDKGKTQDLTASVTTAKTTLGHSAVIEARNEAYKKYKEYFSKTLQSIADERTTHLVDEERWTDSWRVGVEKVKALY</sequence>
<feature type="compositionally biased region" description="Basic and acidic residues" evidence="2">
    <location>
        <begin position="369"/>
        <end position="380"/>
    </location>
</feature>
<feature type="compositionally biased region" description="Polar residues" evidence="2">
    <location>
        <begin position="897"/>
        <end position="932"/>
    </location>
</feature>
<dbReference type="OrthoDB" id="431588at2759"/>
<dbReference type="STRING" id="283909.R7VJ83"/>
<dbReference type="EMBL" id="KB293180">
    <property type="protein sequence ID" value="ELU16401.1"/>
    <property type="molecule type" value="Genomic_DNA"/>
</dbReference>
<protein>
    <recommendedName>
        <fullName evidence="8">DUF4456 domain-containing protein</fullName>
    </recommendedName>
</protein>
<evidence type="ECO:0000313" key="5">
    <source>
        <dbReference type="EMBL" id="ELU16401.1"/>
    </source>
</evidence>
<dbReference type="InterPro" id="IPR028089">
    <property type="entry name" value="DUF4455"/>
</dbReference>
<evidence type="ECO:0000256" key="1">
    <source>
        <dbReference type="SAM" id="Coils"/>
    </source>
</evidence>
<gene>
    <name evidence="5" type="ORF">CAPTEDRAFT_163477</name>
</gene>
<keyword evidence="1" id="KW-0175">Coiled coil</keyword>
<dbReference type="OMA" id="FQEEQNM"/>
<reference evidence="7" key="1">
    <citation type="submission" date="2012-12" db="EMBL/GenBank/DDBJ databases">
        <authorList>
            <person name="Hellsten U."/>
            <person name="Grimwood J."/>
            <person name="Chapman J.A."/>
            <person name="Shapiro H."/>
            <person name="Aerts A."/>
            <person name="Otillar R.P."/>
            <person name="Terry A.Y."/>
            <person name="Boore J.L."/>
            <person name="Simakov O."/>
            <person name="Marletaz F."/>
            <person name="Cho S.-J."/>
            <person name="Edsinger-Gonzales E."/>
            <person name="Havlak P."/>
            <person name="Kuo D.-H."/>
            <person name="Larsson T."/>
            <person name="Lv J."/>
            <person name="Arendt D."/>
            <person name="Savage R."/>
            <person name="Osoegawa K."/>
            <person name="de Jong P."/>
            <person name="Lindberg D.R."/>
            <person name="Seaver E.C."/>
            <person name="Weisblat D.A."/>
            <person name="Putnam N.H."/>
            <person name="Grigoriev I.V."/>
            <person name="Rokhsar D.S."/>
        </authorList>
    </citation>
    <scope>NUCLEOTIDE SEQUENCE</scope>
    <source>
        <strain evidence="7">I ESC-2004</strain>
    </source>
</reference>
<dbReference type="InterPro" id="IPR027914">
    <property type="entry name" value="DUF4456"/>
</dbReference>